<proteinExistence type="inferred from homology"/>
<comment type="caution">
    <text evidence="5">Lacks conserved residue(s) required for the propagation of feature annotation.</text>
</comment>
<evidence type="ECO:0000259" key="7">
    <source>
        <dbReference type="Pfam" id="PF17827"/>
    </source>
</evidence>
<comment type="similarity">
    <text evidence="5">Belongs to the protein N5-glutamine methyltransferase family. PrmC subfamily.</text>
</comment>
<evidence type="ECO:0000256" key="2">
    <source>
        <dbReference type="ARBA" id="ARBA00022679"/>
    </source>
</evidence>
<keyword evidence="3 5" id="KW-0949">S-adenosyl-L-methionine</keyword>
<evidence type="ECO:0000256" key="1">
    <source>
        <dbReference type="ARBA" id="ARBA00022603"/>
    </source>
</evidence>
<dbReference type="Gene3D" id="1.10.8.10">
    <property type="entry name" value="DNA helicase RuvA subunit, C-terminal domain"/>
    <property type="match status" value="1"/>
</dbReference>
<dbReference type="Pfam" id="PF05175">
    <property type="entry name" value="MTS"/>
    <property type="match status" value="1"/>
</dbReference>
<feature type="binding site" evidence="5">
    <location>
        <begin position="185"/>
        <end position="188"/>
    </location>
    <ligand>
        <name>substrate</name>
    </ligand>
</feature>
<gene>
    <name evidence="5 8" type="primary">prmC</name>
    <name evidence="8" type="ORF">M6B22_19660</name>
</gene>
<protein>
    <recommendedName>
        <fullName evidence="5">Release factor glutamine methyltransferase</fullName>
        <shortName evidence="5">RF MTase</shortName>
        <ecNumber evidence="5">2.1.1.297</ecNumber>
    </recommendedName>
    <alternativeName>
        <fullName evidence="5">N5-glutamine methyltransferase PrmC</fullName>
    </alternativeName>
    <alternativeName>
        <fullName evidence="5">Protein-(glutamine-N5) MTase PrmC</fullName>
    </alternativeName>
    <alternativeName>
        <fullName evidence="5">Protein-glutamine N-methyltransferase PrmC</fullName>
    </alternativeName>
</protein>
<dbReference type="InterPro" id="IPR004556">
    <property type="entry name" value="HemK-like"/>
</dbReference>
<evidence type="ECO:0000256" key="5">
    <source>
        <dbReference type="HAMAP-Rule" id="MF_02126"/>
    </source>
</evidence>
<evidence type="ECO:0000259" key="6">
    <source>
        <dbReference type="Pfam" id="PF05175"/>
    </source>
</evidence>
<keyword evidence="1 5" id="KW-0489">Methyltransferase</keyword>
<dbReference type="GO" id="GO:0102559">
    <property type="term" value="F:peptide chain release factor N(5)-glutamine methyltransferase activity"/>
    <property type="evidence" value="ECO:0007669"/>
    <property type="project" value="UniProtKB-EC"/>
</dbReference>
<organism evidence="8 9">
    <name type="scientific">Jatrophihabitans cynanchi</name>
    <dbReference type="NCBI Taxonomy" id="2944128"/>
    <lineage>
        <taxon>Bacteria</taxon>
        <taxon>Bacillati</taxon>
        <taxon>Actinomycetota</taxon>
        <taxon>Actinomycetes</taxon>
        <taxon>Jatrophihabitantales</taxon>
        <taxon>Jatrophihabitantaceae</taxon>
        <taxon>Jatrophihabitans</taxon>
    </lineage>
</organism>
<dbReference type="CDD" id="cd02440">
    <property type="entry name" value="AdoMet_MTases"/>
    <property type="match status" value="1"/>
</dbReference>
<keyword evidence="9" id="KW-1185">Reference proteome</keyword>
<dbReference type="PANTHER" id="PTHR18895:SF74">
    <property type="entry name" value="MTRF1L RELEASE FACTOR GLUTAMINE METHYLTRANSFERASE"/>
    <property type="match status" value="1"/>
</dbReference>
<dbReference type="HAMAP" id="MF_02126">
    <property type="entry name" value="RF_methyltr_PrmC"/>
    <property type="match status" value="1"/>
</dbReference>
<feature type="binding site" evidence="5">
    <location>
        <position position="141"/>
    </location>
    <ligand>
        <name>S-adenosyl-L-methionine</name>
        <dbReference type="ChEBI" id="CHEBI:59789"/>
    </ligand>
</feature>
<dbReference type="PROSITE" id="PS00092">
    <property type="entry name" value="N6_MTASE"/>
    <property type="match status" value="1"/>
</dbReference>
<name>A0ABY7K0S5_9ACTN</name>
<keyword evidence="2 5" id="KW-0808">Transferase</keyword>
<feature type="domain" description="Methyltransferase small" evidence="6">
    <location>
        <begin position="110"/>
        <end position="189"/>
    </location>
</feature>
<dbReference type="NCBIfam" id="TIGR00536">
    <property type="entry name" value="hemK_fam"/>
    <property type="match status" value="1"/>
</dbReference>
<dbReference type="PANTHER" id="PTHR18895">
    <property type="entry name" value="HEMK METHYLTRANSFERASE"/>
    <property type="match status" value="1"/>
</dbReference>
<dbReference type="Gene3D" id="3.40.50.150">
    <property type="entry name" value="Vaccinia Virus protein VP39"/>
    <property type="match status" value="1"/>
</dbReference>
<evidence type="ECO:0000313" key="8">
    <source>
        <dbReference type="EMBL" id="WAX56721.1"/>
    </source>
</evidence>
<comment type="function">
    <text evidence="5">Methylates the class 1 translation termination release factors RF1/PrfA and RF2/PrfB on the glutamine residue of the universally conserved GGQ motif.</text>
</comment>
<dbReference type="InterPro" id="IPR050320">
    <property type="entry name" value="N5-glutamine_MTase"/>
</dbReference>
<dbReference type="EMBL" id="CP097463">
    <property type="protein sequence ID" value="WAX56721.1"/>
    <property type="molecule type" value="Genomic_DNA"/>
</dbReference>
<dbReference type="InterPro" id="IPR040758">
    <property type="entry name" value="PrmC_N"/>
</dbReference>
<dbReference type="Proteomes" id="UP001164693">
    <property type="component" value="Chromosome"/>
</dbReference>
<dbReference type="RefSeq" id="WP_269443255.1">
    <property type="nucleotide sequence ID" value="NZ_CP097463.1"/>
</dbReference>
<evidence type="ECO:0000256" key="4">
    <source>
        <dbReference type="ARBA" id="ARBA00048391"/>
    </source>
</evidence>
<feature type="binding site" evidence="5">
    <location>
        <position position="185"/>
    </location>
    <ligand>
        <name>S-adenosyl-L-methionine</name>
        <dbReference type="ChEBI" id="CHEBI:59789"/>
    </ligand>
</feature>
<dbReference type="InterPro" id="IPR002052">
    <property type="entry name" value="DNA_methylase_N6_adenine_CS"/>
</dbReference>
<evidence type="ECO:0000256" key="3">
    <source>
        <dbReference type="ARBA" id="ARBA00022691"/>
    </source>
</evidence>
<accession>A0ABY7K0S5</accession>
<dbReference type="GO" id="GO:0032259">
    <property type="term" value="P:methylation"/>
    <property type="evidence" value="ECO:0007669"/>
    <property type="project" value="UniProtKB-KW"/>
</dbReference>
<dbReference type="InterPro" id="IPR007848">
    <property type="entry name" value="Small_mtfrase_dom"/>
</dbReference>
<dbReference type="InterPro" id="IPR029063">
    <property type="entry name" value="SAM-dependent_MTases_sf"/>
</dbReference>
<comment type="catalytic activity">
    <reaction evidence="4 5">
        <text>L-glutaminyl-[peptide chain release factor] + S-adenosyl-L-methionine = N(5)-methyl-L-glutaminyl-[peptide chain release factor] + S-adenosyl-L-homocysteine + H(+)</text>
        <dbReference type="Rhea" id="RHEA:42896"/>
        <dbReference type="Rhea" id="RHEA-COMP:10271"/>
        <dbReference type="Rhea" id="RHEA-COMP:10272"/>
        <dbReference type="ChEBI" id="CHEBI:15378"/>
        <dbReference type="ChEBI" id="CHEBI:30011"/>
        <dbReference type="ChEBI" id="CHEBI:57856"/>
        <dbReference type="ChEBI" id="CHEBI:59789"/>
        <dbReference type="ChEBI" id="CHEBI:61891"/>
        <dbReference type="EC" id="2.1.1.297"/>
    </reaction>
</comment>
<dbReference type="EC" id="2.1.1.297" evidence="5"/>
<dbReference type="Pfam" id="PF17827">
    <property type="entry name" value="PrmC_N"/>
    <property type="match status" value="1"/>
</dbReference>
<dbReference type="SUPFAM" id="SSF53335">
    <property type="entry name" value="S-adenosyl-L-methionine-dependent methyltransferases"/>
    <property type="match status" value="1"/>
</dbReference>
<evidence type="ECO:0000313" key="9">
    <source>
        <dbReference type="Proteomes" id="UP001164693"/>
    </source>
</evidence>
<feature type="domain" description="Release factor glutamine methyltransferase N-terminal" evidence="7">
    <location>
        <begin position="6"/>
        <end position="73"/>
    </location>
</feature>
<sequence>MSVRALLADAVARLGAAGVASPRVDAELLLAHCAGVRRSRLITLDDVPAEAVSRFAALLERRARREPLQHLTGTAPFRNLELAVGPGVFVPRPETELLVDAVLPLLAGVPAPLVVDLCSGSGALALAVADEVSAGRVIAVERSGTALGWLRQNAAGSRVEVVAADVTSSGLLPAERGCVDAVLSNPPYVPAATPVDPEVRADPDEAVFAGADGLSVIPAVLDRAAELLRPGGVLALEHDDTHAQAVPALLCAGTGWDQVCEHADLSGRARFVTARRV</sequence>
<dbReference type="NCBIfam" id="TIGR03534">
    <property type="entry name" value="RF_mod_PrmC"/>
    <property type="match status" value="1"/>
</dbReference>
<dbReference type="InterPro" id="IPR019874">
    <property type="entry name" value="RF_methyltr_PrmC"/>
</dbReference>
<reference evidence="8" key="1">
    <citation type="submission" date="2022-05" db="EMBL/GenBank/DDBJ databases">
        <title>Jatrophihabitans sp. SB3-54 whole genome sequence.</title>
        <authorList>
            <person name="Suh M.K."/>
            <person name="Eom M.K."/>
            <person name="Kim J.S."/>
            <person name="Kim H.S."/>
            <person name="Do H.E."/>
            <person name="Shin Y.K."/>
            <person name="Lee J.-S."/>
        </authorList>
    </citation>
    <scope>NUCLEOTIDE SEQUENCE</scope>
    <source>
        <strain evidence="8">SB3-54</strain>
    </source>
</reference>